<keyword evidence="5" id="KW-1185">Reference proteome</keyword>
<evidence type="ECO:0000313" key="4">
    <source>
        <dbReference type="EMBL" id="MBK6008242.1"/>
    </source>
</evidence>
<evidence type="ECO:0000259" key="3">
    <source>
        <dbReference type="Pfam" id="PF13628"/>
    </source>
</evidence>
<protein>
    <submittedName>
        <fullName evidence="4">DUF4142 domain-containing protein</fullName>
    </submittedName>
</protein>
<feature type="domain" description="DUF4142" evidence="3">
    <location>
        <begin position="52"/>
        <end position="187"/>
    </location>
</feature>
<name>A0A934TX59_9BURK</name>
<dbReference type="RefSeq" id="WP_201175195.1">
    <property type="nucleotide sequence ID" value="NZ_JAEPWM010000009.1"/>
</dbReference>
<organism evidence="4 5">
    <name type="scientific">Ramlibacter ginsenosidimutans</name>
    <dbReference type="NCBI Taxonomy" id="502333"/>
    <lineage>
        <taxon>Bacteria</taxon>
        <taxon>Pseudomonadati</taxon>
        <taxon>Pseudomonadota</taxon>
        <taxon>Betaproteobacteria</taxon>
        <taxon>Burkholderiales</taxon>
        <taxon>Comamonadaceae</taxon>
        <taxon>Ramlibacter</taxon>
    </lineage>
</organism>
<dbReference type="PANTHER" id="PTHR38593">
    <property type="entry name" value="BLR2558 PROTEIN"/>
    <property type="match status" value="1"/>
</dbReference>
<dbReference type="Gene3D" id="1.20.1260.10">
    <property type="match status" value="1"/>
</dbReference>
<feature type="signal peptide" evidence="2">
    <location>
        <begin position="1"/>
        <end position="24"/>
    </location>
</feature>
<evidence type="ECO:0000313" key="5">
    <source>
        <dbReference type="Proteomes" id="UP000630528"/>
    </source>
</evidence>
<dbReference type="EMBL" id="JAEPWM010000009">
    <property type="protein sequence ID" value="MBK6008242.1"/>
    <property type="molecule type" value="Genomic_DNA"/>
</dbReference>
<dbReference type="InterPro" id="IPR012347">
    <property type="entry name" value="Ferritin-like"/>
</dbReference>
<feature type="chain" id="PRO_5037808945" evidence="2">
    <location>
        <begin position="25"/>
        <end position="196"/>
    </location>
</feature>
<dbReference type="PANTHER" id="PTHR38593:SF1">
    <property type="entry name" value="BLR2558 PROTEIN"/>
    <property type="match status" value="1"/>
</dbReference>
<accession>A0A934TX59</accession>
<keyword evidence="2" id="KW-0732">Signal</keyword>
<feature type="region of interest" description="Disordered" evidence="1">
    <location>
        <begin position="27"/>
        <end position="46"/>
    </location>
</feature>
<comment type="caution">
    <text evidence="4">The sequence shown here is derived from an EMBL/GenBank/DDBJ whole genome shotgun (WGS) entry which is preliminary data.</text>
</comment>
<dbReference type="Pfam" id="PF13628">
    <property type="entry name" value="DUF4142"/>
    <property type="match status" value="1"/>
</dbReference>
<sequence>MRSLPFLAAALLAGAAFHPGAALAAPSQPGQISSVRPGEGAPDRTAANMDRTDRKFAEAAAQAGLAEIAAGRLALQRSRDPRVREYAQQLVADHQAANAQLQRIASAKGIVLPTSPSSGQQRELRSLRRSGRSFDQDFLEQMARAHQKAIDLFGHEVKGRHQDAELKDFAQQTLVRLERHLGTAETLEKRSGHLPG</sequence>
<proteinExistence type="predicted"/>
<dbReference type="InterPro" id="IPR025419">
    <property type="entry name" value="DUF4142"/>
</dbReference>
<gene>
    <name evidence="4" type="ORF">JJB11_19225</name>
</gene>
<dbReference type="AlphaFoldDB" id="A0A934TX59"/>
<reference evidence="4" key="1">
    <citation type="journal article" date="2012" name="J. Microbiol. Biotechnol.">
        <title>Ramlibacter ginsenosidimutans sp. nov., with ginsenoside-converting activity.</title>
        <authorList>
            <person name="Wang L."/>
            <person name="An D.S."/>
            <person name="Kim S.G."/>
            <person name="Jin F.X."/>
            <person name="Kim S.C."/>
            <person name="Lee S.T."/>
            <person name="Im W.T."/>
        </authorList>
    </citation>
    <scope>NUCLEOTIDE SEQUENCE</scope>
    <source>
        <strain evidence="4">KACC 17527</strain>
    </source>
</reference>
<evidence type="ECO:0000256" key="1">
    <source>
        <dbReference type="SAM" id="MobiDB-lite"/>
    </source>
</evidence>
<reference evidence="4" key="2">
    <citation type="submission" date="2021-01" db="EMBL/GenBank/DDBJ databases">
        <authorList>
            <person name="Kang M."/>
        </authorList>
    </citation>
    <scope>NUCLEOTIDE SEQUENCE</scope>
    <source>
        <strain evidence="4">KACC 17527</strain>
    </source>
</reference>
<evidence type="ECO:0000256" key="2">
    <source>
        <dbReference type="SAM" id="SignalP"/>
    </source>
</evidence>
<dbReference type="Proteomes" id="UP000630528">
    <property type="component" value="Unassembled WGS sequence"/>
</dbReference>